<dbReference type="EMBL" id="OFSM01000003">
    <property type="protein sequence ID" value="SOY28050.1"/>
    <property type="molecule type" value="Genomic_DNA"/>
</dbReference>
<dbReference type="AlphaFoldDB" id="A0A2K4ZC93"/>
<dbReference type="InterPro" id="IPR027417">
    <property type="entry name" value="P-loop_NTPase"/>
</dbReference>
<dbReference type="PANTHER" id="PTHR38149:SF1">
    <property type="entry name" value="ATPASE"/>
    <property type="match status" value="1"/>
</dbReference>
<accession>A0A2K4ZC93</accession>
<keyword evidence="5" id="KW-1185">Reference proteome</keyword>
<organism evidence="4 5">
    <name type="scientific">Acetatifactor muris</name>
    <dbReference type="NCBI Taxonomy" id="879566"/>
    <lineage>
        <taxon>Bacteria</taxon>
        <taxon>Bacillati</taxon>
        <taxon>Bacillota</taxon>
        <taxon>Clostridia</taxon>
        <taxon>Lachnospirales</taxon>
        <taxon>Lachnospiraceae</taxon>
        <taxon>Acetatifactor</taxon>
    </lineage>
</organism>
<evidence type="ECO:0000313" key="4">
    <source>
        <dbReference type="EMBL" id="SOY28050.1"/>
    </source>
</evidence>
<dbReference type="CDD" id="cd00267">
    <property type="entry name" value="ABC_ATPase"/>
    <property type="match status" value="1"/>
</dbReference>
<evidence type="ECO:0000259" key="2">
    <source>
        <dbReference type="Pfam" id="PF09818"/>
    </source>
</evidence>
<evidence type="ECO:0000313" key="5">
    <source>
        <dbReference type="Proteomes" id="UP000236311"/>
    </source>
</evidence>
<evidence type="ECO:0000256" key="1">
    <source>
        <dbReference type="SAM" id="MobiDB-lite"/>
    </source>
</evidence>
<feature type="domain" description="MRB1590-like C-terminal" evidence="3">
    <location>
        <begin position="542"/>
        <end position="670"/>
    </location>
</feature>
<feature type="domain" description="ATPase of the ABC class C-terminal" evidence="2">
    <location>
        <begin position="223"/>
        <end position="482"/>
    </location>
</feature>
<dbReference type="RefSeq" id="WP_207656131.1">
    <property type="nucleotide sequence ID" value="NZ_JANJZD010000003.1"/>
</dbReference>
<protein>
    <submittedName>
        <fullName evidence="4">Putative ATPase of the ABC class</fullName>
    </submittedName>
</protein>
<sequence length="673" mass="75917">MKRLKYYLLSMKPTSETYEEMYEGKMYETFMDKDPIVHNHAMYWDGEIGYEVTKSNRLELSKPTVTIHIPMKQLKLEETGVAELDYIFRSFIPYIRNLNEGNDNRKRTDRENGHYYIYEPNNKVLVRNVISAKMVPQKYYRLLGRNTIEPVDGLRDRGLSTYAPGKSYIIQPEDEIKGIPAYQCVSIMIQVQLPVGKHKKAVQMLTHDLPEAVNWFVCEFDGEGLKRATVLYEKQEAVRRWLKENDCCAFVADGSILPREKDGDSPLRGAVPFLSTPEDAAEVAGVRGMVFRKGVTVITGGGYSGKSTLLDALSAGVYNHVEGDGRELVITDASAMKISAEDGRCVRHVNLSPFIKWIPGGNPADFSTEHASGSTSQAANIMEAVSWGAGLLMIDEDKSATNFMIQDSVMKELIEKEPITPFVERVRELALGKGVSTVLVIGGSSEYLQAADRIYMMRDYRITQVTEAAKALQAGYGYTRKNGEVPHRGKLPEDRENAEGMEHPENEKRPKPADFFNNDEIDANYLSICPEDSATEVLKVSELGFLMFGEEQIDIRMLHDIASLAQLSAIAFLVRRLIEQLNPLGRFQRFSLPGAVSQQEVSETADMRPSGERGVPPRWICRKQEVERLLEEAGKEGLESVYSTFFTECGRWMDMPRKYEILAVLSRMRRTGG</sequence>
<dbReference type="Pfam" id="PF21117">
    <property type="entry name" value="MRB1590_C"/>
    <property type="match status" value="1"/>
</dbReference>
<dbReference type="Gene3D" id="3.40.50.300">
    <property type="entry name" value="P-loop containing nucleotide triphosphate hydrolases"/>
    <property type="match status" value="1"/>
</dbReference>
<dbReference type="InterPro" id="IPR049069">
    <property type="entry name" value="MRB1590-like_C"/>
</dbReference>
<gene>
    <name evidence="4" type="ORF">AMURIS_00755</name>
</gene>
<feature type="compositionally biased region" description="Basic and acidic residues" evidence="1">
    <location>
        <begin position="483"/>
        <end position="512"/>
    </location>
</feature>
<proteinExistence type="predicted"/>
<dbReference type="Pfam" id="PF09818">
    <property type="entry name" value="ABC_ATPase"/>
    <property type="match status" value="1"/>
</dbReference>
<feature type="region of interest" description="Disordered" evidence="1">
    <location>
        <begin position="483"/>
        <end position="513"/>
    </location>
</feature>
<dbReference type="InterPro" id="IPR046834">
    <property type="entry name" value="ABC_ATPase_C"/>
</dbReference>
<name>A0A2K4ZC93_9FIRM</name>
<dbReference type="SUPFAM" id="SSF52540">
    <property type="entry name" value="P-loop containing nucleoside triphosphate hydrolases"/>
    <property type="match status" value="1"/>
</dbReference>
<dbReference type="PANTHER" id="PTHR38149">
    <property type="entry name" value="ATPASE"/>
    <property type="match status" value="1"/>
</dbReference>
<evidence type="ECO:0000259" key="3">
    <source>
        <dbReference type="Pfam" id="PF21117"/>
    </source>
</evidence>
<dbReference type="InterPro" id="IPR019195">
    <property type="entry name" value="ABC_ATPase_put"/>
</dbReference>
<dbReference type="Proteomes" id="UP000236311">
    <property type="component" value="Unassembled WGS sequence"/>
</dbReference>
<reference evidence="4 5" key="1">
    <citation type="submission" date="2018-01" db="EMBL/GenBank/DDBJ databases">
        <authorList>
            <person name="Gaut B.S."/>
            <person name="Morton B.R."/>
            <person name="Clegg M.T."/>
            <person name="Duvall M.R."/>
        </authorList>
    </citation>
    <scope>NUCLEOTIDE SEQUENCE [LARGE SCALE GENOMIC DNA]</scope>
    <source>
        <strain evidence="4">GP69</strain>
    </source>
</reference>